<evidence type="ECO:0000259" key="8">
    <source>
        <dbReference type="Pfam" id="PF01435"/>
    </source>
</evidence>
<feature type="region of interest" description="Disordered" evidence="7">
    <location>
        <begin position="245"/>
        <end position="267"/>
    </location>
</feature>
<dbReference type="InterPro" id="IPR001915">
    <property type="entry name" value="Peptidase_M48"/>
</dbReference>
<name>A0A0E9LYB6_9BACT</name>
<evidence type="ECO:0000256" key="3">
    <source>
        <dbReference type="ARBA" id="ARBA00022801"/>
    </source>
</evidence>
<dbReference type="Pfam" id="PF01435">
    <property type="entry name" value="Peptidase_M48"/>
    <property type="match status" value="1"/>
</dbReference>
<dbReference type="STRING" id="1236989.JCM15548_12554"/>
<dbReference type="GO" id="GO:0051603">
    <property type="term" value="P:proteolysis involved in protein catabolic process"/>
    <property type="evidence" value="ECO:0007669"/>
    <property type="project" value="TreeGrafter"/>
</dbReference>
<dbReference type="PANTHER" id="PTHR22726">
    <property type="entry name" value="METALLOENDOPEPTIDASE OMA1"/>
    <property type="match status" value="1"/>
</dbReference>
<dbReference type="PROSITE" id="PS51257">
    <property type="entry name" value="PROKAR_LIPOPROTEIN"/>
    <property type="match status" value="1"/>
</dbReference>
<proteinExistence type="inferred from homology"/>
<comment type="similarity">
    <text evidence="6">Belongs to the peptidase M48 family.</text>
</comment>
<dbReference type="GO" id="GO:0004222">
    <property type="term" value="F:metalloendopeptidase activity"/>
    <property type="evidence" value="ECO:0007669"/>
    <property type="project" value="InterPro"/>
</dbReference>
<evidence type="ECO:0000256" key="1">
    <source>
        <dbReference type="ARBA" id="ARBA00022670"/>
    </source>
</evidence>
<evidence type="ECO:0000313" key="9">
    <source>
        <dbReference type="EMBL" id="GAO30293.1"/>
    </source>
</evidence>
<evidence type="ECO:0000256" key="7">
    <source>
        <dbReference type="SAM" id="MobiDB-lite"/>
    </source>
</evidence>
<keyword evidence="1 6" id="KW-0645">Protease</keyword>
<evidence type="ECO:0000313" key="10">
    <source>
        <dbReference type="Proteomes" id="UP000032900"/>
    </source>
</evidence>
<dbReference type="AlphaFoldDB" id="A0A0E9LYB6"/>
<evidence type="ECO:0000256" key="4">
    <source>
        <dbReference type="ARBA" id="ARBA00022833"/>
    </source>
</evidence>
<keyword evidence="10" id="KW-1185">Reference proteome</keyword>
<dbReference type="Gene3D" id="3.30.2010.10">
    <property type="entry name" value="Metalloproteases ('zincins'), catalytic domain"/>
    <property type="match status" value="1"/>
</dbReference>
<dbReference type="EMBL" id="BAZW01000021">
    <property type="protein sequence ID" value="GAO30293.1"/>
    <property type="molecule type" value="Genomic_DNA"/>
</dbReference>
<sequence>MKMKKLFFLFPVLAALLLGSCDDGKVNFFTVNQDIQFGEEVLAEILADPATYPILSESEYPEAYAHVRNIRNSILASGELKYADRFDWDVYIIQDDNVLNAFAVPGGKTFYYTGLIKFLDNEASLAGVMAHEMAHADKRHSTSVMTKQYGYSVLLSVILGSNESTAVDILESLAMGLGSLKFSRDHEYEADEAAVTYLYRTDYDARGVAYFFEKMDPEEQSAVEVYLSTHPSPVDRIEKIHERHQELGGKEGDKFTTQYQELKNKLP</sequence>
<evidence type="ECO:0000256" key="2">
    <source>
        <dbReference type="ARBA" id="ARBA00022723"/>
    </source>
</evidence>
<accession>A0A0E9LYB6</accession>
<gene>
    <name evidence="9" type="ORF">JCM15548_12554</name>
</gene>
<dbReference type="PANTHER" id="PTHR22726:SF1">
    <property type="entry name" value="METALLOENDOPEPTIDASE OMA1, MITOCHONDRIAL"/>
    <property type="match status" value="1"/>
</dbReference>
<dbReference type="GO" id="GO:0016020">
    <property type="term" value="C:membrane"/>
    <property type="evidence" value="ECO:0007669"/>
    <property type="project" value="TreeGrafter"/>
</dbReference>
<keyword evidence="4 6" id="KW-0862">Zinc</keyword>
<evidence type="ECO:0000256" key="6">
    <source>
        <dbReference type="RuleBase" id="RU003983"/>
    </source>
</evidence>
<feature type="compositionally biased region" description="Basic and acidic residues" evidence="7">
    <location>
        <begin position="245"/>
        <end position="254"/>
    </location>
</feature>
<keyword evidence="3 6" id="KW-0378">Hydrolase</keyword>
<protein>
    <recommendedName>
        <fullName evidence="8">Peptidase M48 domain-containing protein</fullName>
    </recommendedName>
</protein>
<reference evidence="9 10" key="1">
    <citation type="journal article" date="2015" name="Microbes Environ.">
        <title>Distribution and evolution of nitrogen fixation genes in the phylum bacteroidetes.</title>
        <authorList>
            <person name="Inoue J."/>
            <person name="Oshima K."/>
            <person name="Suda W."/>
            <person name="Sakamoto M."/>
            <person name="Iino T."/>
            <person name="Noda S."/>
            <person name="Hongoh Y."/>
            <person name="Hattori M."/>
            <person name="Ohkuma M."/>
        </authorList>
    </citation>
    <scope>NUCLEOTIDE SEQUENCE [LARGE SCALE GENOMIC DNA]</scope>
    <source>
        <strain evidence="9">JCM 15548</strain>
    </source>
</reference>
<feature type="domain" description="Peptidase M48" evidence="8">
    <location>
        <begin position="69"/>
        <end position="243"/>
    </location>
</feature>
<organism evidence="9 10">
    <name type="scientific">Geofilum rubicundum JCM 15548</name>
    <dbReference type="NCBI Taxonomy" id="1236989"/>
    <lineage>
        <taxon>Bacteria</taxon>
        <taxon>Pseudomonadati</taxon>
        <taxon>Bacteroidota</taxon>
        <taxon>Bacteroidia</taxon>
        <taxon>Marinilabiliales</taxon>
        <taxon>Marinilabiliaceae</taxon>
        <taxon>Geofilum</taxon>
    </lineage>
</organism>
<dbReference type="Proteomes" id="UP000032900">
    <property type="component" value="Unassembled WGS sequence"/>
</dbReference>
<comment type="cofactor">
    <cofactor evidence="6">
        <name>Zn(2+)</name>
        <dbReference type="ChEBI" id="CHEBI:29105"/>
    </cofactor>
    <text evidence="6">Binds 1 zinc ion per subunit.</text>
</comment>
<keyword evidence="2" id="KW-0479">Metal-binding</keyword>
<evidence type="ECO:0000256" key="5">
    <source>
        <dbReference type="ARBA" id="ARBA00023049"/>
    </source>
</evidence>
<dbReference type="InterPro" id="IPR051156">
    <property type="entry name" value="Mito/Outer_Membr_Metalloprot"/>
</dbReference>
<dbReference type="GO" id="GO:0046872">
    <property type="term" value="F:metal ion binding"/>
    <property type="evidence" value="ECO:0007669"/>
    <property type="project" value="UniProtKB-KW"/>
</dbReference>
<keyword evidence="5 6" id="KW-0482">Metalloprotease</keyword>
<comment type="caution">
    <text evidence="9">The sequence shown here is derived from an EMBL/GenBank/DDBJ whole genome shotgun (WGS) entry which is preliminary data.</text>
</comment>